<dbReference type="InterPro" id="IPR043129">
    <property type="entry name" value="ATPase_NBD"/>
</dbReference>
<dbReference type="GO" id="GO:0005524">
    <property type="term" value="F:ATP binding"/>
    <property type="evidence" value="ECO:0007669"/>
    <property type="project" value="UniProtKB-KW"/>
</dbReference>
<dbReference type="OrthoDB" id="580874at2"/>
<sequence>MTARYSVGIDLGTTHCVLSYVDLDAGEDQVVLDVLAIPQLTGPGTIEDKAQLPSFTYLAHSAEIAEGATALPWTAKPEYLVGEIARNLGSKTPIRLVSSAKSWLCHAGVDCKQAILPAEAPEDVARISPFAATKAYLQHLRDAWNHRFPEHNLQDQDVTITVPASFDPAARELTVEAARSVGLVQAVLLEEPQAALYSWIENSEGDWRNHVQVGDVILVADIGGGTTDLSLIAVTEQDGNLQLTRVAVGDHILLGGDNMDLALAYTVKAKMEQESGKRLESWQLQALTHACREAKEKLFNQPELGSMPLVVASRGSSLIGGTLRTELTRDELNRILVEGFLPWVPIEERPVIRPRSGLRTAGLPYAQDAGITRHLAAFLSRQKEATGELSDHVLPEHASFLHPTAVLFNGGVLKAGLMAERLMQILNNWLQAEQAAPARLLQGADLDLAVARGAAYYGFVRKGKGVRIKGGTAAAYYVGIESSMPAVPGLPAEIEALCIAPFGMEEGSEQELPNDEFGLIIGEPVRFRFFGSKTRRDDAVGVRLDYWQDDELEELDEIEITLPEEGRHAGDIVPVHLSAAVTEVGTLELKAISKRDQQRWKIEFDVRAGEALKSS</sequence>
<reference evidence="4 5" key="1">
    <citation type="submission" date="2016-03" db="EMBL/GenBank/DDBJ databases">
        <authorList>
            <person name="Ploux O."/>
        </authorList>
    </citation>
    <scope>NUCLEOTIDE SEQUENCE [LARGE SCALE GENOMIC DNA]</scope>
    <source>
        <strain evidence="4 5">R-45363</strain>
    </source>
</reference>
<dbReference type="Gene3D" id="3.30.420.40">
    <property type="match status" value="2"/>
</dbReference>
<gene>
    <name evidence="4" type="ORF">A1332_08585</name>
</gene>
<comment type="similarity">
    <text evidence="1">Belongs to the heat shock protein 70 family.</text>
</comment>
<dbReference type="EMBL" id="LUUG01000050">
    <property type="protein sequence ID" value="OAI07530.1"/>
    <property type="molecule type" value="Genomic_DNA"/>
</dbReference>
<dbReference type="Pfam" id="PF00012">
    <property type="entry name" value="HSP70"/>
    <property type="match status" value="1"/>
</dbReference>
<dbReference type="PANTHER" id="PTHR42749">
    <property type="entry name" value="CELL SHAPE-DETERMINING PROTEIN MREB"/>
    <property type="match status" value="1"/>
</dbReference>
<dbReference type="InterPro" id="IPR013126">
    <property type="entry name" value="Hsp_70_fam"/>
</dbReference>
<dbReference type="GO" id="GO:0140662">
    <property type="term" value="F:ATP-dependent protein folding chaperone"/>
    <property type="evidence" value="ECO:0007669"/>
    <property type="project" value="InterPro"/>
</dbReference>
<proteinExistence type="inferred from homology"/>
<dbReference type="Gene3D" id="3.90.640.10">
    <property type="entry name" value="Actin, Chain A, domain 4"/>
    <property type="match status" value="1"/>
</dbReference>
<comment type="caution">
    <text evidence="4">The sequence shown here is derived from an EMBL/GenBank/DDBJ whole genome shotgun (WGS) entry which is preliminary data.</text>
</comment>
<dbReference type="InterPro" id="IPR018181">
    <property type="entry name" value="Heat_shock_70_CS"/>
</dbReference>
<dbReference type="RefSeq" id="WP_064007503.1">
    <property type="nucleotide sequence ID" value="NZ_LUUG01000050.1"/>
</dbReference>
<evidence type="ECO:0000313" key="4">
    <source>
        <dbReference type="EMBL" id="OAI07530.1"/>
    </source>
</evidence>
<dbReference type="PRINTS" id="PR00301">
    <property type="entry name" value="HEATSHOCK70"/>
</dbReference>
<name>A0A177MRL6_METMH</name>
<organism evidence="4 5">
    <name type="scientific">Methylomonas methanica</name>
    <dbReference type="NCBI Taxonomy" id="421"/>
    <lineage>
        <taxon>Bacteria</taxon>
        <taxon>Pseudomonadati</taxon>
        <taxon>Pseudomonadota</taxon>
        <taxon>Gammaproteobacteria</taxon>
        <taxon>Methylococcales</taxon>
        <taxon>Methylococcaceae</taxon>
        <taxon>Methylomonas</taxon>
    </lineage>
</organism>
<dbReference type="CDD" id="cd10170">
    <property type="entry name" value="ASKHA_NBD_HSP70"/>
    <property type="match status" value="1"/>
</dbReference>
<evidence type="ECO:0000256" key="3">
    <source>
        <dbReference type="ARBA" id="ARBA00022840"/>
    </source>
</evidence>
<protein>
    <submittedName>
        <fullName evidence="4">Molecular chaperone DnaK</fullName>
    </submittedName>
</protein>
<evidence type="ECO:0000256" key="2">
    <source>
        <dbReference type="ARBA" id="ARBA00022741"/>
    </source>
</evidence>
<dbReference type="Proteomes" id="UP000078090">
    <property type="component" value="Unassembled WGS sequence"/>
</dbReference>
<dbReference type="PROSITE" id="PS00297">
    <property type="entry name" value="HSP70_1"/>
    <property type="match status" value="1"/>
</dbReference>
<accession>A0A177MRL6</accession>
<evidence type="ECO:0000313" key="5">
    <source>
        <dbReference type="Proteomes" id="UP000078090"/>
    </source>
</evidence>
<keyword evidence="2" id="KW-0547">Nucleotide-binding</keyword>
<dbReference type="SUPFAM" id="SSF53067">
    <property type="entry name" value="Actin-like ATPase domain"/>
    <property type="match status" value="2"/>
</dbReference>
<dbReference type="PANTHER" id="PTHR42749:SF1">
    <property type="entry name" value="CELL SHAPE-DETERMINING PROTEIN MREB"/>
    <property type="match status" value="1"/>
</dbReference>
<keyword evidence="3" id="KW-0067">ATP-binding</keyword>
<evidence type="ECO:0000256" key="1">
    <source>
        <dbReference type="ARBA" id="ARBA00007381"/>
    </source>
</evidence>
<dbReference type="AlphaFoldDB" id="A0A177MRL6"/>